<gene>
    <name evidence="1" type="ORF">EHS11_00015</name>
</gene>
<keyword evidence="2" id="KW-1185">Reference proteome</keyword>
<dbReference type="InterPro" id="IPR038573">
    <property type="entry name" value="BrnT_sf"/>
</dbReference>
<name>A0A4R9LV44_9LEPT</name>
<evidence type="ECO:0000313" key="1">
    <source>
        <dbReference type="EMBL" id="TGN16809.1"/>
    </source>
</evidence>
<dbReference type="Pfam" id="PF04365">
    <property type="entry name" value="BrnT_toxin"/>
    <property type="match status" value="1"/>
</dbReference>
<dbReference type="EMBL" id="RQHV01000001">
    <property type="protein sequence ID" value="TGN16809.1"/>
    <property type="molecule type" value="Genomic_DNA"/>
</dbReference>
<accession>A0A4R9LV44</accession>
<proteinExistence type="predicted"/>
<dbReference type="OrthoDB" id="9798158at2"/>
<dbReference type="Gene3D" id="3.10.450.530">
    <property type="entry name" value="Ribonuclease toxin, BrnT, of type II toxin-antitoxin system"/>
    <property type="match status" value="1"/>
</dbReference>
<reference evidence="1" key="1">
    <citation type="journal article" date="2019" name="PLoS Negl. Trop. Dis.">
        <title>Revisiting the worldwide diversity of Leptospira species in the environment.</title>
        <authorList>
            <person name="Vincent A.T."/>
            <person name="Schiettekatte O."/>
            <person name="Bourhy P."/>
            <person name="Veyrier F.J."/>
            <person name="Picardeau M."/>
        </authorList>
    </citation>
    <scope>NUCLEOTIDE SEQUENCE [LARGE SCALE GENOMIC DNA]</scope>
    <source>
        <strain evidence="1">201400974</strain>
    </source>
</reference>
<dbReference type="Proteomes" id="UP000298264">
    <property type="component" value="Unassembled WGS sequence"/>
</dbReference>
<dbReference type="AlphaFoldDB" id="A0A4R9LV44"/>
<comment type="caution">
    <text evidence="1">The sequence shown here is derived from an EMBL/GenBank/DDBJ whole genome shotgun (WGS) entry which is preliminary data.</text>
</comment>
<dbReference type="InterPro" id="IPR007460">
    <property type="entry name" value="BrnT_toxin"/>
</dbReference>
<evidence type="ECO:0000313" key="2">
    <source>
        <dbReference type="Proteomes" id="UP000298264"/>
    </source>
</evidence>
<protein>
    <submittedName>
        <fullName evidence="1">BrnT family toxin</fullName>
    </submittedName>
</protein>
<dbReference type="RefSeq" id="WP_135762437.1">
    <property type="nucleotide sequence ID" value="NZ_RQHV01000001.1"/>
</dbReference>
<sequence length="50" mass="6022">MRFAALEITNSGRKLFSIFTIRKNKIRIISTRDMSRKERKVYEESQKENT</sequence>
<organism evidence="1 2">
    <name type="scientific">Leptospira ilyithenensis</name>
    <dbReference type="NCBI Taxonomy" id="2484901"/>
    <lineage>
        <taxon>Bacteria</taxon>
        <taxon>Pseudomonadati</taxon>
        <taxon>Spirochaetota</taxon>
        <taxon>Spirochaetia</taxon>
        <taxon>Leptospirales</taxon>
        <taxon>Leptospiraceae</taxon>
        <taxon>Leptospira</taxon>
    </lineage>
</organism>